<dbReference type="AlphaFoldDB" id="A0A1T4QBG8"/>
<keyword evidence="4 6" id="KW-0067">ATP-binding</keyword>
<keyword evidence="7" id="KW-1185">Reference proteome</keyword>
<dbReference type="FunFam" id="3.40.50.300:FF:000032">
    <property type="entry name" value="Export ABC transporter ATP-binding protein"/>
    <property type="match status" value="1"/>
</dbReference>
<protein>
    <submittedName>
        <fullName evidence="6">Putative ABC transport system ATP-binding protein</fullName>
    </submittedName>
</protein>
<evidence type="ECO:0000256" key="4">
    <source>
        <dbReference type="ARBA" id="ARBA00022840"/>
    </source>
</evidence>
<dbReference type="PROSITE" id="PS50893">
    <property type="entry name" value="ABC_TRANSPORTER_2"/>
    <property type="match status" value="1"/>
</dbReference>
<accession>A0A1T4QBG8</accession>
<reference evidence="6 7" key="1">
    <citation type="submission" date="2017-02" db="EMBL/GenBank/DDBJ databases">
        <authorList>
            <person name="Peterson S.W."/>
        </authorList>
    </citation>
    <scope>NUCLEOTIDE SEQUENCE [LARGE SCALE GENOMIC DNA]</scope>
    <source>
        <strain evidence="6 7">ATCC 17233</strain>
    </source>
</reference>
<dbReference type="InterPro" id="IPR017911">
    <property type="entry name" value="MacB-like_ATP-bd"/>
</dbReference>
<name>A0A1T4QBG8_9FIRM</name>
<dbReference type="Gene3D" id="3.40.50.300">
    <property type="entry name" value="P-loop containing nucleotide triphosphate hydrolases"/>
    <property type="match status" value="1"/>
</dbReference>
<comment type="similarity">
    <text evidence="1">Belongs to the ABC transporter superfamily.</text>
</comment>
<dbReference type="Proteomes" id="UP000189857">
    <property type="component" value="Unassembled WGS sequence"/>
</dbReference>
<dbReference type="GO" id="GO:0098796">
    <property type="term" value="C:membrane protein complex"/>
    <property type="evidence" value="ECO:0007669"/>
    <property type="project" value="UniProtKB-ARBA"/>
</dbReference>
<evidence type="ECO:0000256" key="3">
    <source>
        <dbReference type="ARBA" id="ARBA00022741"/>
    </source>
</evidence>
<dbReference type="GO" id="GO:0016887">
    <property type="term" value="F:ATP hydrolysis activity"/>
    <property type="evidence" value="ECO:0007669"/>
    <property type="project" value="InterPro"/>
</dbReference>
<sequence>MFVEIKNLKKYYGEKENKISVLKGIDMTIDEGSIVVVLGPSGSGKSTILNIIGGLETPDEGSVVVDGKKISGKSSAEISRYRREMIGFVFQSYNLIPNLTVKENIEICQKLGDHVIDINELMKLLGLSEHKNKFPRHLSGGQQQRTAIARAIVKNPKLLLCDEPTGALDYETSKDTLRLLETIRKKYGTTILMVTHNEAIGKMADKIFRISGGEIAKEIRVENPQSVDEIEW</sequence>
<evidence type="ECO:0000256" key="2">
    <source>
        <dbReference type="ARBA" id="ARBA00022448"/>
    </source>
</evidence>
<dbReference type="InterPro" id="IPR027417">
    <property type="entry name" value="P-loop_NTPase"/>
</dbReference>
<dbReference type="SMART" id="SM00382">
    <property type="entry name" value="AAA"/>
    <property type="match status" value="1"/>
</dbReference>
<dbReference type="InterPro" id="IPR003593">
    <property type="entry name" value="AAA+_ATPase"/>
</dbReference>
<keyword evidence="2" id="KW-0813">Transport</keyword>
<dbReference type="EMBL" id="FUXA01000018">
    <property type="protein sequence ID" value="SKA01133.1"/>
    <property type="molecule type" value="Genomic_DNA"/>
</dbReference>
<gene>
    <name evidence="6" type="ORF">SAMN02745110_02339</name>
</gene>
<dbReference type="GO" id="GO:0022857">
    <property type="term" value="F:transmembrane transporter activity"/>
    <property type="evidence" value="ECO:0007669"/>
    <property type="project" value="UniProtKB-ARBA"/>
</dbReference>
<dbReference type="InterPro" id="IPR003439">
    <property type="entry name" value="ABC_transporter-like_ATP-bd"/>
</dbReference>
<dbReference type="RefSeq" id="WP_078788132.1">
    <property type="nucleotide sequence ID" value="NZ_CACZYW010000006.1"/>
</dbReference>
<feature type="domain" description="ABC transporter" evidence="5">
    <location>
        <begin position="3"/>
        <end position="230"/>
    </location>
</feature>
<dbReference type="Pfam" id="PF00005">
    <property type="entry name" value="ABC_tran"/>
    <property type="match status" value="1"/>
</dbReference>
<evidence type="ECO:0000313" key="6">
    <source>
        <dbReference type="EMBL" id="SKA01133.1"/>
    </source>
</evidence>
<dbReference type="CDD" id="cd03255">
    <property type="entry name" value="ABC_MJ0796_LolCDE_FtsE"/>
    <property type="match status" value="1"/>
</dbReference>
<proteinExistence type="inferred from homology"/>
<evidence type="ECO:0000259" key="5">
    <source>
        <dbReference type="PROSITE" id="PS50893"/>
    </source>
</evidence>
<dbReference type="SUPFAM" id="SSF52540">
    <property type="entry name" value="P-loop containing nucleoside triphosphate hydrolases"/>
    <property type="match status" value="1"/>
</dbReference>
<dbReference type="PANTHER" id="PTHR42798:SF2">
    <property type="entry name" value="ABC TRANSPORTER ATP-BINDING PROTEIN MG467-RELATED"/>
    <property type="match status" value="1"/>
</dbReference>
<evidence type="ECO:0000256" key="1">
    <source>
        <dbReference type="ARBA" id="ARBA00005417"/>
    </source>
</evidence>
<organism evidence="6 7">
    <name type="scientific">Eubacterium ruminantium</name>
    <dbReference type="NCBI Taxonomy" id="42322"/>
    <lineage>
        <taxon>Bacteria</taxon>
        <taxon>Bacillati</taxon>
        <taxon>Bacillota</taxon>
        <taxon>Clostridia</taxon>
        <taxon>Eubacteriales</taxon>
        <taxon>Eubacteriaceae</taxon>
        <taxon>Eubacterium</taxon>
    </lineage>
</organism>
<dbReference type="OrthoDB" id="9802264at2"/>
<dbReference type="GO" id="GO:0005524">
    <property type="term" value="F:ATP binding"/>
    <property type="evidence" value="ECO:0007669"/>
    <property type="project" value="UniProtKB-KW"/>
</dbReference>
<evidence type="ECO:0000313" key="7">
    <source>
        <dbReference type="Proteomes" id="UP000189857"/>
    </source>
</evidence>
<dbReference type="PANTHER" id="PTHR42798">
    <property type="entry name" value="LIPOPROTEIN-RELEASING SYSTEM ATP-BINDING PROTEIN LOLD"/>
    <property type="match status" value="1"/>
</dbReference>
<keyword evidence="3" id="KW-0547">Nucleotide-binding</keyword>